<dbReference type="Proteomes" id="UP001472677">
    <property type="component" value="Unassembled WGS sequence"/>
</dbReference>
<evidence type="ECO:0000313" key="3">
    <source>
        <dbReference type="EMBL" id="KAK8567475.1"/>
    </source>
</evidence>
<feature type="compositionally biased region" description="Basic and acidic residues" evidence="1">
    <location>
        <begin position="146"/>
        <end position="155"/>
    </location>
</feature>
<feature type="transmembrane region" description="Helical" evidence="2">
    <location>
        <begin position="29"/>
        <end position="47"/>
    </location>
</feature>
<reference evidence="3 4" key="1">
    <citation type="journal article" date="2024" name="G3 (Bethesda)">
        <title>Genome assembly of Hibiscus sabdariffa L. provides insights into metabolisms of medicinal natural products.</title>
        <authorList>
            <person name="Kim T."/>
        </authorList>
    </citation>
    <scope>NUCLEOTIDE SEQUENCE [LARGE SCALE GENOMIC DNA]</scope>
    <source>
        <strain evidence="3">TK-2024</strain>
        <tissue evidence="3">Old leaves</tissue>
    </source>
</reference>
<evidence type="ECO:0000256" key="1">
    <source>
        <dbReference type="SAM" id="MobiDB-lite"/>
    </source>
</evidence>
<accession>A0ABR2EXT3</accession>
<organism evidence="3 4">
    <name type="scientific">Hibiscus sabdariffa</name>
    <name type="common">roselle</name>
    <dbReference type="NCBI Taxonomy" id="183260"/>
    <lineage>
        <taxon>Eukaryota</taxon>
        <taxon>Viridiplantae</taxon>
        <taxon>Streptophyta</taxon>
        <taxon>Embryophyta</taxon>
        <taxon>Tracheophyta</taxon>
        <taxon>Spermatophyta</taxon>
        <taxon>Magnoliopsida</taxon>
        <taxon>eudicotyledons</taxon>
        <taxon>Gunneridae</taxon>
        <taxon>Pentapetalae</taxon>
        <taxon>rosids</taxon>
        <taxon>malvids</taxon>
        <taxon>Malvales</taxon>
        <taxon>Malvaceae</taxon>
        <taxon>Malvoideae</taxon>
        <taxon>Hibiscus</taxon>
    </lineage>
</organism>
<sequence>MSVITAIAKALFNMFFQSWNNPWSSSISFLLYSNCCVVLLLVIHLRFNGYCHILLRIIVSSCVNRVRTVKKKLIDSGVATLFSGFCNGTTLNSIGLVSRYGRPKIVGSNAKDKKVCTVELDPSEVPSLYESEEEEEERRRRQQQKQLEKEDRIKDECSSRQRSNIQCKDTFEILIQKLNEYEEDNGSFDETLAFWRRKEMEEIISRRKLKC</sequence>
<feature type="region of interest" description="Disordered" evidence="1">
    <location>
        <begin position="126"/>
        <end position="155"/>
    </location>
</feature>
<comment type="caution">
    <text evidence="3">The sequence shown here is derived from an EMBL/GenBank/DDBJ whole genome shotgun (WGS) entry which is preliminary data.</text>
</comment>
<dbReference type="EMBL" id="JBBPBM010000009">
    <property type="protein sequence ID" value="KAK8567475.1"/>
    <property type="molecule type" value="Genomic_DNA"/>
</dbReference>
<name>A0ABR2EXT3_9ROSI</name>
<keyword evidence="2" id="KW-1133">Transmembrane helix</keyword>
<proteinExistence type="predicted"/>
<protein>
    <submittedName>
        <fullName evidence="3">Uncharacterized protein</fullName>
    </submittedName>
</protein>
<gene>
    <name evidence="3" type="ORF">V6N12_006061</name>
</gene>
<evidence type="ECO:0000313" key="4">
    <source>
        <dbReference type="Proteomes" id="UP001472677"/>
    </source>
</evidence>
<keyword evidence="4" id="KW-1185">Reference proteome</keyword>
<keyword evidence="2" id="KW-0812">Transmembrane</keyword>
<evidence type="ECO:0000256" key="2">
    <source>
        <dbReference type="SAM" id="Phobius"/>
    </source>
</evidence>
<keyword evidence="2" id="KW-0472">Membrane</keyword>